<name>A0A5D4SI60_9BACI</name>
<proteinExistence type="predicted"/>
<feature type="repeat" description="TPR" evidence="1">
    <location>
        <begin position="25"/>
        <end position="58"/>
    </location>
</feature>
<dbReference type="SMART" id="SM00028">
    <property type="entry name" value="TPR"/>
    <property type="match status" value="1"/>
</dbReference>
<dbReference type="Proteomes" id="UP000323732">
    <property type="component" value="Unassembled WGS sequence"/>
</dbReference>
<dbReference type="Pfam" id="PF00515">
    <property type="entry name" value="TPR_1"/>
    <property type="match status" value="1"/>
</dbReference>
<dbReference type="InterPro" id="IPR011990">
    <property type="entry name" value="TPR-like_helical_dom_sf"/>
</dbReference>
<dbReference type="InterPro" id="IPR019734">
    <property type="entry name" value="TPR_rpt"/>
</dbReference>
<evidence type="ECO:0000313" key="3">
    <source>
        <dbReference type="Proteomes" id="UP000323732"/>
    </source>
</evidence>
<dbReference type="PROSITE" id="PS50293">
    <property type="entry name" value="TPR_REGION"/>
    <property type="match status" value="1"/>
</dbReference>
<dbReference type="PROSITE" id="PS50005">
    <property type="entry name" value="TPR"/>
    <property type="match status" value="1"/>
</dbReference>
<protein>
    <submittedName>
        <fullName evidence="2">Tetratricopeptide repeat protein</fullName>
    </submittedName>
</protein>
<comment type="caution">
    <text evidence="2">The sequence shown here is derived from an EMBL/GenBank/DDBJ whole genome shotgun (WGS) entry which is preliminary data.</text>
</comment>
<sequence>MNQLKDDQIAISSLNKALSYKKNIPIAYYRLGFLTYKQGDYNKAVQYFQEALDYHKFGDDPGFSLNQQQEFHAHMYLANSALYVANSTYENMENLPYSSAKQLPNLAISPLFETLRDNDRFLNNHAFYKISKGHIETCSKDICEETVENVETNTLVVYFNDRDNVLSFNRKETKITPGQANMIRHFLLASNEKNPCTRVTMKDFFGKTGTDGEVKKNTFIKSIERLRTRMKALNLPDIIDVKQYREETAYYFNGTVPYIVLFRVDDAFTNDYVS</sequence>
<dbReference type="AlphaFoldDB" id="A0A5D4SI60"/>
<dbReference type="Gene3D" id="1.25.40.10">
    <property type="entry name" value="Tetratricopeptide repeat domain"/>
    <property type="match status" value="1"/>
</dbReference>
<accession>A0A5D4SI60</accession>
<evidence type="ECO:0000313" key="2">
    <source>
        <dbReference type="EMBL" id="TYS62391.1"/>
    </source>
</evidence>
<organism evidence="2 3">
    <name type="scientific">Bacillus infantis</name>
    <dbReference type="NCBI Taxonomy" id="324767"/>
    <lineage>
        <taxon>Bacteria</taxon>
        <taxon>Bacillati</taxon>
        <taxon>Bacillota</taxon>
        <taxon>Bacilli</taxon>
        <taxon>Bacillales</taxon>
        <taxon>Bacillaceae</taxon>
        <taxon>Bacillus</taxon>
    </lineage>
</organism>
<dbReference type="SUPFAM" id="SSF48452">
    <property type="entry name" value="TPR-like"/>
    <property type="match status" value="1"/>
</dbReference>
<evidence type="ECO:0000256" key="1">
    <source>
        <dbReference type="PROSITE-ProRule" id="PRU00339"/>
    </source>
</evidence>
<reference evidence="2 3" key="1">
    <citation type="submission" date="2019-08" db="EMBL/GenBank/DDBJ databases">
        <title>Bacillus genomes from the desert of Cuatro Cienegas, Coahuila.</title>
        <authorList>
            <person name="Olmedo-Alvarez G."/>
        </authorList>
    </citation>
    <scope>NUCLEOTIDE SEQUENCE [LARGE SCALE GENOMIC DNA]</scope>
    <source>
        <strain evidence="2 3">CH37_1T</strain>
    </source>
</reference>
<gene>
    <name evidence="2" type="ORF">FZD47_17925</name>
</gene>
<keyword evidence="1" id="KW-0802">TPR repeat</keyword>
<dbReference type="EMBL" id="VTES01000005">
    <property type="protein sequence ID" value="TYS62391.1"/>
    <property type="molecule type" value="Genomic_DNA"/>
</dbReference>